<organism evidence="2 3">
    <name type="scientific">Apiospora arundinis</name>
    <dbReference type="NCBI Taxonomy" id="335852"/>
    <lineage>
        <taxon>Eukaryota</taxon>
        <taxon>Fungi</taxon>
        <taxon>Dikarya</taxon>
        <taxon>Ascomycota</taxon>
        <taxon>Pezizomycotina</taxon>
        <taxon>Sordariomycetes</taxon>
        <taxon>Xylariomycetidae</taxon>
        <taxon>Amphisphaeriales</taxon>
        <taxon>Apiosporaceae</taxon>
        <taxon>Apiospora</taxon>
    </lineage>
</organism>
<reference evidence="2 3" key="1">
    <citation type="journal article" date="2024" name="IMA Fungus">
        <title>Apiospora arundinis, a panoply of carbohydrate-active enzymes and secondary metabolites.</title>
        <authorList>
            <person name="Sorensen T."/>
            <person name="Petersen C."/>
            <person name="Muurmann A.T."/>
            <person name="Christiansen J.V."/>
            <person name="Brundto M.L."/>
            <person name="Overgaard C.K."/>
            <person name="Boysen A.T."/>
            <person name="Wollenberg R.D."/>
            <person name="Larsen T.O."/>
            <person name="Sorensen J.L."/>
            <person name="Nielsen K.L."/>
            <person name="Sondergaard T.E."/>
        </authorList>
    </citation>
    <scope>NUCLEOTIDE SEQUENCE [LARGE SCALE GENOMIC DNA]</scope>
    <source>
        <strain evidence="2 3">AAU 773</strain>
    </source>
</reference>
<evidence type="ECO:0000313" key="3">
    <source>
        <dbReference type="Proteomes" id="UP001390339"/>
    </source>
</evidence>
<proteinExistence type="predicted"/>
<sequence length="342" mass="39320">MALSLSAPVQRGSQQQSPVMATTFHRFAALPPEIRMHIWRYFAPIDPRRGPQVLAFEACRPSGYKGEIKVRPCPSLIRQTASIRAVLAVHQESRAEAKRAFPDILGRYRGRVVIRFHREHDVVLVDKLDDEPPLQEEGRGIWLSSVFAHQIRQLAVGPRYFNNYRLNLKHPQWLMRFLKPFHNLSVVYYTLDASVLEEESCSWCTSAEVSHFYQAGTDEANQDSPSRRQEVLYCWPDLVGNRRFAEEEPSLREVDYADSPHLRDFLGLISGHVPQPSAGETMYATTVPRDSAYLLLTEEEVRRLEKVEYWPMVSFAGFSCIRRYRSMGGVDVEKHPDDSDVD</sequence>
<comment type="caution">
    <text evidence="2">The sequence shown here is derived from an EMBL/GenBank/DDBJ whole genome shotgun (WGS) entry which is preliminary data.</text>
</comment>
<accession>A0ABR2JGA8</accession>
<feature type="domain" description="2EXR" evidence="1">
    <location>
        <begin position="24"/>
        <end position="123"/>
    </location>
</feature>
<evidence type="ECO:0000313" key="2">
    <source>
        <dbReference type="EMBL" id="KAK8876707.1"/>
    </source>
</evidence>
<protein>
    <submittedName>
        <fullName evidence="2">Sarcoplasmic reticulum histidine-rich calcium-binding</fullName>
    </submittedName>
</protein>
<dbReference type="EMBL" id="JAPCWZ010000002">
    <property type="protein sequence ID" value="KAK8876707.1"/>
    <property type="molecule type" value="Genomic_DNA"/>
</dbReference>
<dbReference type="Pfam" id="PF20150">
    <property type="entry name" value="2EXR"/>
    <property type="match status" value="1"/>
</dbReference>
<dbReference type="InterPro" id="IPR045518">
    <property type="entry name" value="2EXR"/>
</dbReference>
<gene>
    <name evidence="2" type="ORF">PGQ11_001653</name>
</gene>
<name>A0ABR2JGA8_9PEZI</name>
<keyword evidence="3" id="KW-1185">Reference proteome</keyword>
<dbReference type="Proteomes" id="UP001390339">
    <property type="component" value="Unassembled WGS sequence"/>
</dbReference>
<evidence type="ECO:0000259" key="1">
    <source>
        <dbReference type="Pfam" id="PF20150"/>
    </source>
</evidence>